<evidence type="ECO:0000313" key="2">
    <source>
        <dbReference type="Proteomes" id="UP000652761"/>
    </source>
</evidence>
<sequence>MLPQSPDEYRYGTQGVQIKIRRTCPFLGHHTRPFLGHHTRPFTDTIPVRSRTPYPSVPWTPKNTFSALRGLFLLSVRQTGTPRKSQYTNQSMCFLAWCLIYEGGHGFSFLRLYHRGKRLSASMAVIGRGDKPNDFLKFLKKTHLKEEREENRERGRSSGGGVQRRWSAAILLGAPTTAVARESSSGGGVGGGGVAGAVKGGLGTAQTVEAARTEWSGLESGRVRVSREESGRLRSTHPRFHLAPWWVGVPPPKSGHQGQTPLRVGRLCHPWAGLLNSPSAGEFACDLLLLFFFFVRGVEDEAIHPYIYFGDGLGLFTPEDYDFVEAGRAWLLVGG</sequence>
<proteinExistence type="predicted"/>
<dbReference type="EMBL" id="NMUH01012868">
    <property type="protein sequence ID" value="MQM22413.1"/>
    <property type="molecule type" value="Genomic_DNA"/>
</dbReference>
<accession>A0A843XTD5</accession>
<dbReference type="AlphaFoldDB" id="A0A843XTD5"/>
<gene>
    <name evidence="1" type="ORF">Taro_055465</name>
</gene>
<keyword evidence="2" id="KW-1185">Reference proteome</keyword>
<protein>
    <submittedName>
        <fullName evidence="1">Uncharacterized protein</fullName>
    </submittedName>
</protein>
<comment type="caution">
    <text evidence="1">The sequence shown here is derived from an EMBL/GenBank/DDBJ whole genome shotgun (WGS) entry which is preliminary data.</text>
</comment>
<reference evidence="1" key="1">
    <citation type="submission" date="2017-07" db="EMBL/GenBank/DDBJ databases">
        <title>Taro Niue Genome Assembly and Annotation.</title>
        <authorList>
            <person name="Atibalentja N."/>
            <person name="Keating K."/>
            <person name="Fields C.J."/>
        </authorList>
    </citation>
    <scope>NUCLEOTIDE SEQUENCE</scope>
    <source>
        <strain evidence="1">Niue_2</strain>
        <tissue evidence="1">Leaf</tissue>
    </source>
</reference>
<organism evidence="1 2">
    <name type="scientific">Colocasia esculenta</name>
    <name type="common">Wild taro</name>
    <name type="synonym">Arum esculentum</name>
    <dbReference type="NCBI Taxonomy" id="4460"/>
    <lineage>
        <taxon>Eukaryota</taxon>
        <taxon>Viridiplantae</taxon>
        <taxon>Streptophyta</taxon>
        <taxon>Embryophyta</taxon>
        <taxon>Tracheophyta</taxon>
        <taxon>Spermatophyta</taxon>
        <taxon>Magnoliopsida</taxon>
        <taxon>Liliopsida</taxon>
        <taxon>Araceae</taxon>
        <taxon>Aroideae</taxon>
        <taxon>Colocasieae</taxon>
        <taxon>Colocasia</taxon>
    </lineage>
</organism>
<name>A0A843XTD5_COLES</name>
<evidence type="ECO:0000313" key="1">
    <source>
        <dbReference type="EMBL" id="MQM22413.1"/>
    </source>
</evidence>
<dbReference type="Proteomes" id="UP000652761">
    <property type="component" value="Unassembled WGS sequence"/>
</dbReference>